<evidence type="ECO:0008006" key="2">
    <source>
        <dbReference type="Google" id="ProtNLM"/>
    </source>
</evidence>
<gene>
    <name evidence="1" type="ORF">NFG58_06370</name>
</gene>
<dbReference type="EMBL" id="CP098827">
    <property type="protein sequence ID" value="XBO72327.1"/>
    <property type="molecule type" value="Genomic_DNA"/>
</dbReference>
<dbReference type="SUPFAM" id="SSF53474">
    <property type="entry name" value="alpha/beta-Hydrolases"/>
    <property type="match status" value="1"/>
</dbReference>
<dbReference type="SUPFAM" id="SSF51120">
    <property type="entry name" value="beta-Roll"/>
    <property type="match status" value="1"/>
</dbReference>
<name>A0AAU7KLC6_9GAMM</name>
<proteinExistence type="predicted"/>
<dbReference type="Gene3D" id="3.40.50.1820">
    <property type="entry name" value="alpha/beta hydrolase"/>
    <property type="match status" value="1"/>
</dbReference>
<dbReference type="InterPro" id="IPR029058">
    <property type="entry name" value="AB_hydrolase_fold"/>
</dbReference>
<dbReference type="RefSeq" id="WP_348827792.1">
    <property type="nucleotide sequence ID" value="NZ_CP098827.1"/>
</dbReference>
<reference evidence="1" key="1">
    <citation type="submission" date="2022-06" db="EMBL/GenBank/DDBJ databases">
        <title>A novel DMS-producing enzyme.</title>
        <authorList>
            <person name="Zhang Y."/>
        </authorList>
    </citation>
    <scope>NUCLEOTIDE SEQUENCE</scope>
    <source>
        <strain evidence="1">RT37</strain>
    </source>
</reference>
<dbReference type="AlphaFoldDB" id="A0AAU7KLC6"/>
<sequence>MPLFTISGLDSSASAELAVTSHALATYSQTDRALGLPLGQMLVTLDNIAGPGTFSANQVTSGLPGGWREVSASELGLPSSLVDVDGYITLQSPLLGNVSRGPQLKVLAEQDALGNISRVSVAYAGTNAPVDVVDYSFLNSGKEIAKTMAPVLSGVASFMDQHGLEGDDAIITGYSLGGALANIQARFSDQLAGGFFADSHYLGHASPLIFEADNVLNIGFENDVIHRFVGDHEDLKSALAGFDGFLENSDESYSSSVDNLVLFDAVYSKSPWLLASDSGLNPFAWGAHLGGITSDAVARIVSSSFYELMSQDSVVVVSSLGAAGRAIHWVGDVDSPTSNHAGEPAFIVGSVFDDLLRDGTSDDYIEGFAGDDQIRVSTGTNQVEGGQGTDTLLFEGEADDYEVYRLDDGRIGVSGNDSLTLASGIERIEFEYGGGFRGAGPGLRYVIEDDRLEDEFRFDWFDRDIAFVDAPQEGQGGEWSREEVALADAGDSVFSAAARDDALHLGDLFDDEASFSAESSRASGDGIFGWQGGAMALAGLEAAASFVGPALSGHVELPEAWQAI</sequence>
<dbReference type="InterPro" id="IPR011049">
    <property type="entry name" value="Serralysin-like_metalloprot_C"/>
</dbReference>
<accession>A0AAU7KLC6</accession>
<protein>
    <recommendedName>
        <fullName evidence="2">Triacylglycerol lipase</fullName>
    </recommendedName>
</protein>
<dbReference type="Gene3D" id="2.150.10.10">
    <property type="entry name" value="Serralysin-like metalloprotease, C-terminal"/>
    <property type="match status" value="1"/>
</dbReference>
<evidence type="ECO:0000313" key="1">
    <source>
        <dbReference type="EMBL" id="XBO72327.1"/>
    </source>
</evidence>
<organism evidence="1">
    <name type="scientific">Halomonas sp. RT37</name>
    <dbReference type="NCBI Taxonomy" id="2950872"/>
    <lineage>
        <taxon>Bacteria</taxon>
        <taxon>Pseudomonadati</taxon>
        <taxon>Pseudomonadota</taxon>
        <taxon>Gammaproteobacteria</taxon>
        <taxon>Oceanospirillales</taxon>
        <taxon>Halomonadaceae</taxon>
        <taxon>Halomonas</taxon>
    </lineage>
</organism>